<feature type="signal peptide" evidence="3">
    <location>
        <begin position="1"/>
        <end position="19"/>
    </location>
</feature>
<dbReference type="OrthoDB" id="5409353at2759"/>
<feature type="compositionally biased region" description="Basic residues" evidence="1">
    <location>
        <begin position="325"/>
        <end position="341"/>
    </location>
</feature>
<keyword evidence="6" id="KW-1185">Reference proteome</keyword>
<accession>A0A1J7IT38</accession>
<evidence type="ECO:0000259" key="4">
    <source>
        <dbReference type="Pfam" id="PF24854"/>
    </source>
</evidence>
<feature type="chain" id="PRO_5013176470" description="DUF7728 domain-containing protein" evidence="3">
    <location>
        <begin position="20"/>
        <end position="370"/>
    </location>
</feature>
<dbReference type="Proteomes" id="UP000182658">
    <property type="component" value="Unassembled WGS sequence"/>
</dbReference>
<sequence length="370" mass="40252">MLLKPFTLAAAGLAVATQAFLLPPEISQADIDTASSLSAIQAIIPEHVLLNVSCPGCLLPTKGRHHGVGIETPAKPSHLELGFSIDHSHGLDRLIVNGYPLYPKVDPFSASLKALVAPDGCLRSAIKELRGHRPRPRVEQELGYQLSVSQRANNADVGLALYALDLQIIEVGDVFVDGIPNVHILLVKDVATGALAIGSIETTESTTAIAALTDKQECTSFLCKWLAIMKDNMAKMKGKPCHGKMRGGAKGPRPHHEHHHHKGRPNKMEGEMPQHSWDQLFKNIAHGILLPIAVGIVAGVSVSLIGMMVGTLVISVWRVFFRRPSHRRRHSRSHSRSHRKAPKTEVAAAEVEEKSGLIEHQDPPPSYDEE</sequence>
<feature type="compositionally biased region" description="Basic residues" evidence="1">
    <location>
        <begin position="239"/>
        <end position="265"/>
    </location>
</feature>
<organism evidence="5 6">
    <name type="scientific">Coniochaeta ligniaria NRRL 30616</name>
    <dbReference type="NCBI Taxonomy" id="1408157"/>
    <lineage>
        <taxon>Eukaryota</taxon>
        <taxon>Fungi</taxon>
        <taxon>Dikarya</taxon>
        <taxon>Ascomycota</taxon>
        <taxon>Pezizomycotina</taxon>
        <taxon>Sordariomycetes</taxon>
        <taxon>Sordariomycetidae</taxon>
        <taxon>Coniochaetales</taxon>
        <taxon>Coniochaetaceae</taxon>
        <taxon>Coniochaeta</taxon>
    </lineage>
</organism>
<feature type="domain" description="DUF7728" evidence="4">
    <location>
        <begin position="49"/>
        <end position="205"/>
    </location>
</feature>
<dbReference type="AlphaFoldDB" id="A0A1J7IT38"/>
<reference evidence="5 6" key="1">
    <citation type="submission" date="2016-10" db="EMBL/GenBank/DDBJ databases">
        <title>Draft genome sequence of Coniochaeta ligniaria NRRL30616, a lignocellulolytic fungus for bioabatement of inhibitors in plant biomass hydrolysates.</title>
        <authorList>
            <consortium name="DOE Joint Genome Institute"/>
            <person name="Jimenez D.J."/>
            <person name="Hector R.E."/>
            <person name="Riley R."/>
            <person name="Sun H."/>
            <person name="Grigoriev I.V."/>
            <person name="Van Elsas J.D."/>
            <person name="Nichols N.N."/>
        </authorList>
    </citation>
    <scope>NUCLEOTIDE SEQUENCE [LARGE SCALE GENOMIC DNA]</scope>
    <source>
        <strain evidence="5 6">NRRL 30616</strain>
    </source>
</reference>
<keyword evidence="2" id="KW-0472">Membrane</keyword>
<dbReference type="InterPro" id="IPR056145">
    <property type="entry name" value="DUF7728"/>
</dbReference>
<keyword evidence="3" id="KW-0732">Signal</keyword>
<dbReference type="PANTHER" id="PTHR40622">
    <property type="match status" value="1"/>
</dbReference>
<evidence type="ECO:0000313" key="5">
    <source>
        <dbReference type="EMBL" id="OIW30831.1"/>
    </source>
</evidence>
<feature type="compositionally biased region" description="Basic and acidic residues" evidence="1">
    <location>
        <begin position="351"/>
        <end position="362"/>
    </location>
</feature>
<proteinExistence type="predicted"/>
<evidence type="ECO:0000256" key="2">
    <source>
        <dbReference type="SAM" id="Phobius"/>
    </source>
</evidence>
<feature type="region of interest" description="Disordered" evidence="1">
    <location>
        <begin position="239"/>
        <end position="272"/>
    </location>
</feature>
<dbReference type="EMBL" id="KV875096">
    <property type="protein sequence ID" value="OIW30831.1"/>
    <property type="molecule type" value="Genomic_DNA"/>
</dbReference>
<feature type="non-terminal residue" evidence="5">
    <location>
        <position position="370"/>
    </location>
</feature>
<evidence type="ECO:0000256" key="3">
    <source>
        <dbReference type="SAM" id="SignalP"/>
    </source>
</evidence>
<evidence type="ECO:0000313" key="6">
    <source>
        <dbReference type="Proteomes" id="UP000182658"/>
    </source>
</evidence>
<feature type="transmembrane region" description="Helical" evidence="2">
    <location>
        <begin position="288"/>
        <end position="321"/>
    </location>
</feature>
<keyword evidence="2" id="KW-0812">Transmembrane</keyword>
<feature type="region of interest" description="Disordered" evidence="1">
    <location>
        <begin position="325"/>
        <end position="370"/>
    </location>
</feature>
<dbReference type="PANTHER" id="PTHR40622:SF1">
    <property type="match status" value="1"/>
</dbReference>
<dbReference type="InParanoid" id="A0A1J7IT38"/>
<keyword evidence="2" id="KW-1133">Transmembrane helix</keyword>
<protein>
    <recommendedName>
        <fullName evidence="4">DUF7728 domain-containing protein</fullName>
    </recommendedName>
</protein>
<gene>
    <name evidence="5" type="ORF">CONLIGDRAFT_565697</name>
</gene>
<evidence type="ECO:0000256" key="1">
    <source>
        <dbReference type="SAM" id="MobiDB-lite"/>
    </source>
</evidence>
<dbReference type="Pfam" id="PF24854">
    <property type="entry name" value="DUF7728"/>
    <property type="match status" value="1"/>
</dbReference>
<name>A0A1J7IT38_9PEZI</name>